<sequence>MIALMIHGAEHREAVLATLRSIAGLSSYTPERFTVVVLGDAPADPAALPLEVAYAASVDGFDLGTAADGAYVELIPAGLEYSPDAFDVFFADAAAGSLARCYIHREGAYAYRLNRTVGREDRGPVTLDDADRLWAGSTPALVPLDVFRACSSDARTGGDPNLLFAEAILATGGFSVLGGKVTSPQQHEDALYGEQRLFTPDWYLGFLTRWVALLERVAAQPAGAPPYLQRVFLYLAQLRLQYNVDRHNKNALDEAQLAEFAELLARGLAAVSDEEIIGAVRKPLGYRRSMVAYLLKAKHRAAFSPRAEIDADGRDVVVTVNGHEVERLSEVRLAIDVMDSTRDELIVSGLVQSLYLTDRLALTARVGGTDLPLPDSGVYSEFSVFGELQRRQPTFTARIPRSLLAAADRIEFVATFTEKTAAHASTGVPLRLNFRRPSAKLSDVPGSYWIACGRLLRAQPSGIAVGPAGALQRLKAELRLQRRLLGGERVERSAALLRLVYFATRPWYRFKRDWIYYDRIILAGDNAEYAYDYAAAQRDGIRKNYVLAADSAPATRFREQGKPFLPHKTLTHRLRFLNAELVFATHLKPATRNAFSWNEQFFRDLFGYRVVYINHGLVLDDLSYSLNKHAENQSRMCVVSHFETETLSDPSYGFARDEIIETGFARYDGLESRPTRDLLLAPTWRYYLNRPQDADRLQGHNEEFTESDYFKVYNGVINNPRLHRGLEEHGYTLTYLLHPNTSSHVDDYRSSSDRVRILAPQNSPGYERMLSESDLMITDYSGVQFDFAYMTKPVLYYHHPSIPPHYRRGAFSYEEHGFGEVATDEETLVDTLLDYLAQECRMPEAYRARVDAFFTHRDRDNSKRIYEAGHALLRERSG</sequence>
<dbReference type="InterPro" id="IPR051612">
    <property type="entry name" value="Teichoic_Acid_Biosynth"/>
</dbReference>
<evidence type="ECO:0000313" key="2">
    <source>
        <dbReference type="Proteomes" id="UP000693892"/>
    </source>
</evidence>
<name>A0A916JZC3_9MICO</name>
<dbReference type="AlphaFoldDB" id="A0A916JZC3"/>
<dbReference type="Pfam" id="PF04464">
    <property type="entry name" value="Glyphos_transf"/>
    <property type="match status" value="1"/>
</dbReference>
<keyword evidence="2" id="KW-1185">Reference proteome</keyword>
<dbReference type="PANTHER" id="PTHR37316">
    <property type="entry name" value="TEICHOIC ACID GLYCEROL-PHOSPHATE PRIMASE"/>
    <property type="match status" value="1"/>
</dbReference>
<dbReference type="PANTHER" id="PTHR37316:SF3">
    <property type="entry name" value="TEICHOIC ACID GLYCEROL-PHOSPHATE TRANSFERASE"/>
    <property type="match status" value="1"/>
</dbReference>
<reference evidence="1" key="1">
    <citation type="submission" date="2021-06" db="EMBL/GenBank/DDBJ databases">
        <authorList>
            <person name="Criscuolo A."/>
        </authorList>
    </citation>
    <scope>NUCLEOTIDE SEQUENCE</scope>
    <source>
        <strain evidence="1">CIP111803</strain>
    </source>
</reference>
<accession>A0A916JZC3</accession>
<evidence type="ECO:0000313" key="1">
    <source>
        <dbReference type="EMBL" id="CAG7617044.1"/>
    </source>
</evidence>
<dbReference type="EMBL" id="CAJVAP010000026">
    <property type="protein sequence ID" value="CAG7617044.1"/>
    <property type="molecule type" value="Genomic_DNA"/>
</dbReference>
<dbReference type="Proteomes" id="UP000693892">
    <property type="component" value="Unassembled WGS sequence"/>
</dbReference>
<dbReference type="GO" id="GO:0047355">
    <property type="term" value="F:CDP-glycerol glycerophosphotransferase activity"/>
    <property type="evidence" value="ECO:0007669"/>
    <property type="project" value="InterPro"/>
</dbReference>
<dbReference type="InterPro" id="IPR007554">
    <property type="entry name" value="Glycerophosphate_synth"/>
</dbReference>
<evidence type="ECO:0008006" key="3">
    <source>
        <dbReference type="Google" id="ProtNLM"/>
    </source>
</evidence>
<protein>
    <recommendedName>
        <fullName evidence="3">CDP-glycerol glycerophosphotransferase (TagB/SpsB family)</fullName>
    </recommendedName>
</protein>
<comment type="caution">
    <text evidence="1">The sequence shown here is derived from an EMBL/GenBank/DDBJ whole genome shotgun (WGS) entry which is preliminary data.</text>
</comment>
<dbReference type="GO" id="GO:0016020">
    <property type="term" value="C:membrane"/>
    <property type="evidence" value="ECO:0007669"/>
    <property type="project" value="InterPro"/>
</dbReference>
<organism evidence="1 2">
    <name type="scientific">Leucobacter soli</name>
    <dbReference type="NCBI Taxonomy" id="2812850"/>
    <lineage>
        <taxon>Bacteria</taxon>
        <taxon>Bacillati</taxon>
        <taxon>Actinomycetota</taxon>
        <taxon>Actinomycetes</taxon>
        <taxon>Micrococcales</taxon>
        <taxon>Microbacteriaceae</taxon>
        <taxon>Leucobacter</taxon>
    </lineage>
</organism>
<proteinExistence type="predicted"/>
<gene>
    <name evidence="1" type="ORF">LEUCIP111803_02055</name>
</gene>